<dbReference type="EMBL" id="VJMH01005185">
    <property type="protein sequence ID" value="KAF0699329.1"/>
    <property type="molecule type" value="Genomic_DNA"/>
</dbReference>
<dbReference type="Proteomes" id="UP000332933">
    <property type="component" value="Unassembled WGS sequence"/>
</dbReference>
<reference evidence="2 3" key="1">
    <citation type="submission" date="2019-03" db="EMBL/GenBank/DDBJ databases">
        <authorList>
            <person name="Gaulin E."/>
            <person name="Dumas B."/>
        </authorList>
    </citation>
    <scope>NUCLEOTIDE SEQUENCE [LARGE SCALE GENOMIC DNA]</scope>
    <source>
        <strain evidence="2">CBS 568.67</strain>
    </source>
</reference>
<evidence type="ECO:0000313" key="3">
    <source>
        <dbReference type="Proteomes" id="UP000332933"/>
    </source>
</evidence>
<dbReference type="OrthoDB" id="78061at2759"/>
<name>A0A485KPJ6_9STRA</name>
<dbReference type="EMBL" id="CAADRA010005206">
    <property type="protein sequence ID" value="VFT86995.1"/>
    <property type="molecule type" value="Genomic_DNA"/>
</dbReference>
<accession>A0A485KPJ6</accession>
<organism evidence="2 3">
    <name type="scientific">Aphanomyces stellatus</name>
    <dbReference type="NCBI Taxonomy" id="120398"/>
    <lineage>
        <taxon>Eukaryota</taxon>
        <taxon>Sar</taxon>
        <taxon>Stramenopiles</taxon>
        <taxon>Oomycota</taxon>
        <taxon>Saprolegniomycetes</taxon>
        <taxon>Saprolegniales</taxon>
        <taxon>Verrucalvaceae</taxon>
        <taxon>Aphanomyces</taxon>
    </lineage>
</organism>
<keyword evidence="3" id="KW-1185">Reference proteome</keyword>
<protein>
    <submittedName>
        <fullName evidence="2">Aste57867_10119 protein</fullName>
    </submittedName>
</protein>
<evidence type="ECO:0000313" key="1">
    <source>
        <dbReference type="EMBL" id="KAF0699329.1"/>
    </source>
</evidence>
<dbReference type="AlphaFoldDB" id="A0A485KPJ6"/>
<proteinExistence type="predicted"/>
<gene>
    <name evidence="2" type="primary">Aste57867_10119</name>
    <name evidence="1" type="ORF">As57867_010080</name>
    <name evidence="2" type="ORF">ASTE57867_10119</name>
</gene>
<evidence type="ECO:0000313" key="2">
    <source>
        <dbReference type="EMBL" id="VFT86995.1"/>
    </source>
</evidence>
<sequence>MHHEKATDKTLLHDMVRKSNQRLIHMSTGHRLRDALDIDMLSEFRTKHHPVATSPVKLARQLTALPDRGSKYAVAHAAETHDVQLLLPNKRSVSPIKLKPHHIKLSGSLSEHDAILNDQPIPGTGGPTDTLSPLAHITNYPTELDASRVLYKNSITSVHVLNTLGKLTKARKKTKKGPVVAQGTSKDEARLWFRDLKRSATEPIALPMPPPGAFRHHKWLHLTYGSSVYLESSITRTCLLLDSSGKSVPNTTARDAPDPGTLFRIVDFTNPMRRGFVYEGDEFWLRLDHHRPHLVKDRDPVALYVNDVQHLLSWSIAADGGTKSTKCVASVLETLVPSIAHYGYDTSMVECLRENHAAMQLAKWVVGVKGAVADDDPLGDDFEHKKAMLPSDPVCNYATVYLRQGDMVLRVDSPSRRGVLAVLQNLRGAE</sequence>
<reference evidence="1" key="2">
    <citation type="submission" date="2019-06" db="EMBL/GenBank/DDBJ databases">
        <title>Genomics analysis of Aphanomyces spp. identifies a new class of oomycete effector associated with host adaptation.</title>
        <authorList>
            <person name="Gaulin E."/>
        </authorList>
    </citation>
    <scope>NUCLEOTIDE SEQUENCE</scope>
    <source>
        <strain evidence="1">CBS 578.67</strain>
    </source>
</reference>